<dbReference type="RefSeq" id="WP_378579298.1">
    <property type="nucleotide sequence ID" value="NZ_JBHSFQ010000037.1"/>
</dbReference>
<dbReference type="SUPFAM" id="SSF55874">
    <property type="entry name" value="ATPase domain of HSP90 chaperone/DNA topoisomerase II/histidine kinase"/>
    <property type="match status" value="1"/>
</dbReference>
<feature type="transmembrane region" description="Helical" evidence="10">
    <location>
        <begin position="171"/>
        <end position="193"/>
    </location>
</feature>
<feature type="region of interest" description="Disordered" evidence="9">
    <location>
        <begin position="1"/>
        <end position="20"/>
    </location>
</feature>
<protein>
    <recommendedName>
        <fullName evidence="2">histidine kinase</fullName>
        <ecNumber evidence="2">2.7.13.3</ecNumber>
    </recommendedName>
</protein>
<dbReference type="Proteomes" id="UP001595923">
    <property type="component" value="Unassembled WGS sequence"/>
</dbReference>
<dbReference type="PANTHER" id="PTHR24421:SF10">
    <property type="entry name" value="NITRATE_NITRITE SENSOR PROTEIN NARQ"/>
    <property type="match status" value="1"/>
</dbReference>
<dbReference type="Pfam" id="PF02518">
    <property type="entry name" value="HATPase_c"/>
    <property type="match status" value="1"/>
</dbReference>
<evidence type="ECO:0000256" key="2">
    <source>
        <dbReference type="ARBA" id="ARBA00012438"/>
    </source>
</evidence>
<feature type="transmembrane region" description="Helical" evidence="10">
    <location>
        <begin position="105"/>
        <end position="128"/>
    </location>
</feature>
<dbReference type="PANTHER" id="PTHR24421">
    <property type="entry name" value="NITRATE/NITRITE SENSOR PROTEIN NARX-RELATED"/>
    <property type="match status" value="1"/>
</dbReference>
<feature type="domain" description="Histidine kinase/HSP90-like ATPase" evidence="11">
    <location>
        <begin position="335"/>
        <end position="426"/>
    </location>
</feature>
<feature type="transmembrane region" description="Helical" evidence="10">
    <location>
        <begin position="79"/>
        <end position="99"/>
    </location>
</feature>
<evidence type="ECO:0000256" key="9">
    <source>
        <dbReference type="SAM" id="MobiDB-lite"/>
    </source>
</evidence>
<dbReference type="CDD" id="cd16917">
    <property type="entry name" value="HATPase_UhpB-NarQ-NarX-like"/>
    <property type="match status" value="1"/>
</dbReference>
<evidence type="ECO:0000259" key="11">
    <source>
        <dbReference type="Pfam" id="PF02518"/>
    </source>
</evidence>
<dbReference type="EC" id="2.7.13.3" evidence="2"/>
<dbReference type="Gene3D" id="3.30.565.10">
    <property type="entry name" value="Histidine kinase-like ATPase, C-terminal domain"/>
    <property type="match status" value="1"/>
</dbReference>
<name>A0ABV9E2I6_9ACTN</name>
<keyword evidence="5" id="KW-0547">Nucleotide-binding</keyword>
<keyword evidence="3" id="KW-0597">Phosphoprotein</keyword>
<evidence type="ECO:0000313" key="13">
    <source>
        <dbReference type="EMBL" id="MFC4565390.1"/>
    </source>
</evidence>
<dbReference type="Pfam" id="PF07730">
    <property type="entry name" value="HisKA_3"/>
    <property type="match status" value="1"/>
</dbReference>
<proteinExistence type="predicted"/>
<keyword evidence="7" id="KW-0067">ATP-binding</keyword>
<evidence type="ECO:0000256" key="4">
    <source>
        <dbReference type="ARBA" id="ARBA00022679"/>
    </source>
</evidence>
<feature type="transmembrane region" description="Helical" evidence="10">
    <location>
        <begin position="140"/>
        <end position="159"/>
    </location>
</feature>
<evidence type="ECO:0000313" key="14">
    <source>
        <dbReference type="Proteomes" id="UP001595923"/>
    </source>
</evidence>
<keyword evidence="6 13" id="KW-0418">Kinase</keyword>
<evidence type="ECO:0000256" key="7">
    <source>
        <dbReference type="ARBA" id="ARBA00022840"/>
    </source>
</evidence>
<keyword evidence="10" id="KW-0472">Membrane</keyword>
<keyword evidence="10" id="KW-0812">Transmembrane</keyword>
<dbReference type="InterPro" id="IPR011712">
    <property type="entry name" value="Sig_transdc_His_kin_sub3_dim/P"/>
</dbReference>
<keyword evidence="10" id="KW-1133">Transmembrane helix</keyword>
<feature type="transmembrane region" description="Helical" evidence="10">
    <location>
        <begin position="40"/>
        <end position="58"/>
    </location>
</feature>
<comment type="catalytic activity">
    <reaction evidence="1">
        <text>ATP + protein L-histidine = ADP + protein N-phospho-L-histidine.</text>
        <dbReference type="EC" id="2.7.13.3"/>
    </reaction>
</comment>
<evidence type="ECO:0000256" key="3">
    <source>
        <dbReference type="ARBA" id="ARBA00022553"/>
    </source>
</evidence>
<reference evidence="14" key="1">
    <citation type="journal article" date="2019" name="Int. J. Syst. Evol. Microbiol.">
        <title>The Global Catalogue of Microorganisms (GCM) 10K type strain sequencing project: providing services to taxonomists for standard genome sequencing and annotation.</title>
        <authorList>
            <consortium name="The Broad Institute Genomics Platform"/>
            <consortium name="The Broad Institute Genome Sequencing Center for Infectious Disease"/>
            <person name="Wu L."/>
            <person name="Ma J."/>
        </authorList>
    </citation>
    <scope>NUCLEOTIDE SEQUENCE [LARGE SCALE GENOMIC DNA]</scope>
    <source>
        <strain evidence="14">XZYJ18</strain>
    </source>
</reference>
<evidence type="ECO:0000256" key="5">
    <source>
        <dbReference type="ARBA" id="ARBA00022741"/>
    </source>
</evidence>
<evidence type="ECO:0000256" key="1">
    <source>
        <dbReference type="ARBA" id="ARBA00000085"/>
    </source>
</evidence>
<dbReference type="InterPro" id="IPR050482">
    <property type="entry name" value="Sensor_HK_TwoCompSys"/>
</dbReference>
<dbReference type="Gene3D" id="1.20.5.1930">
    <property type="match status" value="1"/>
</dbReference>
<feature type="compositionally biased region" description="Basic and acidic residues" evidence="9">
    <location>
        <begin position="1"/>
        <end position="13"/>
    </location>
</feature>
<evidence type="ECO:0000259" key="12">
    <source>
        <dbReference type="Pfam" id="PF07730"/>
    </source>
</evidence>
<dbReference type="InterPro" id="IPR003594">
    <property type="entry name" value="HATPase_dom"/>
</dbReference>
<comment type="caution">
    <text evidence="13">The sequence shown here is derived from an EMBL/GenBank/DDBJ whole genome shotgun (WGS) entry which is preliminary data.</text>
</comment>
<organism evidence="13 14">
    <name type="scientific">Nocardiopsis mangrovi</name>
    <dbReference type="NCBI Taxonomy" id="1179818"/>
    <lineage>
        <taxon>Bacteria</taxon>
        <taxon>Bacillati</taxon>
        <taxon>Actinomycetota</taxon>
        <taxon>Actinomycetes</taxon>
        <taxon>Streptosporangiales</taxon>
        <taxon>Nocardiopsidaceae</taxon>
        <taxon>Nocardiopsis</taxon>
    </lineage>
</organism>
<dbReference type="EMBL" id="JBHSFQ010000037">
    <property type="protein sequence ID" value="MFC4565390.1"/>
    <property type="molecule type" value="Genomic_DNA"/>
</dbReference>
<evidence type="ECO:0000256" key="10">
    <source>
        <dbReference type="SAM" id="Phobius"/>
    </source>
</evidence>
<gene>
    <name evidence="13" type="ORF">ACFO4E_26335</name>
</gene>
<dbReference type="GO" id="GO:0016301">
    <property type="term" value="F:kinase activity"/>
    <property type="evidence" value="ECO:0007669"/>
    <property type="project" value="UniProtKB-KW"/>
</dbReference>
<keyword evidence="4" id="KW-0808">Transferase</keyword>
<evidence type="ECO:0000256" key="8">
    <source>
        <dbReference type="ARBA" id="ARBA00023012"/>
    </source>
</evidence>
<dbReference type="InterPro" id="IPR036890">
    <property type="entry name" value="HATPase_C_sf"/>
</dbReference>
<evidence type="ECO:0000256" key="6">
    <source>
        <dbReference type="ARBA" id="ARBA00022777"/>
    </source>
</evidence>
<feature type="domain" description="Signal transduction histidine kinase subgroup 3 dimerisation and phosphoacceptor" evidence="12">
    <location>
        <begin position="225"/>
        <end position="289"/>
    </location>
</feature>
<accession>A0ABV9E2I6</accession>
<keyword evidence="8" id="KW-0902">Two-component regulatory system</keyword>
<keyword evidence="14" id="KW-1185">Reference proteome</keyword>
<sequence>MGDDDRMADDTAPRRSFRPGAWPPRIGPWLWDRRHQCADWALAVGLFPIWAVAAAGLPDGPLDTLANRVGDVGTTVEATLLWMAIMFGCATAVSLATLFRRSRPAILLTVAAALALGFGTSPPIALALYSYASWFIHRRLSLAVWTAVMVLSVIWIYAYPGDEDGGGAAGLVWATALVGFMVIAFPLTAGLWVGTRRQLVDNLHERAERLEREQYLLAEQAITGERTRIAREMHDIVAHRVSLMVLHAGGLEVSAPDTKTGEAAGLIRTTGREALAELREILGVLRSSDDAEPPTAPQPVLADLPRLVGQWRAAGMPVELRTTGTPRALPPRLERTAYRMVQEALTNAGKHAPGCPVTVRLGYGRRDLEIVVANDPLPDTAPITEPPPASGYGLAGLRERIALVGGTLSAGSFPDGGWQVRAMVPVDAEADEDGGAAQ</sequence>